<evidence type="ECO:0000256" key="7">
    <source>
        <dbReference type="PIRSR" id="PIRSR604808-3"/>
    </source>
</evidence>
<gene>
    <name evidence="9" type="ORF">FOMPIDRAFT_64154</name>
</gene>
<comment type="cofactor">
    <cofactor evidence="6">
        <name>Mg(2+)</name>
        <dbReference type="ChEBI" id="CHEBI:18420"/>
    </cofactor>
    <cofactor evidence="6">
        <name>Mn(2+)</name>
        <dbReference type="ChEBI" id="CHEBI:29035"/>
    </cofactor>
    <text evidence="6">Probably binds two magnesium or manganese ions per subunit.</text>
</comment>
<feature type="binding site" evidence="6">
    <location>
        <position position="127"/>
    </location>
    <ligand>
        <name>Mg(2+)</name>
        <dbReference type="ChEBI" id="CHEBI:18420"/>
        <label>1</label>
    </ligand>
</feature>
<dbReference type="PANTHER" id="PTHR22748">
    <property type="entry name" value="AP ENDONUCLEASE"/>
    <property type="match status" value="1"/>
</dbReference>
<dbReference type="InterPro" id="IPR004808">
    <property type="entry name" value="AP_endonuc_1"/>
</dbReference>
<feature type="non-terminal residue" evidence="9">
    <location>
        <position position="335"/>
    </location>
</feature>
<evidence type="ECO:0000256" key="6">
    <source>
        <dbReference type="PIRSR" id="PIRSR604808-2"/>
    </source>
</evidence>
<evidence type="ECO:0000256" key="5">
    <source>
        <dbReference type="PIRSR" id="PIRSR604808-1"/>
    </source>
</evidence>
<feature type="site" description="Transition state stabilizer" evidence="7">
    <location>
        <position position="212"/>
    </location>
</feature>
<feature type="binding site" evidence="6">
    <location>
        <position position="212"/>
    </location>
    <ligand>
        <name>Mg(2+)</name>
        <dbReference type="ChEBI" id="CHEBI:18420"/>
        <label>2</label>
    </ligand>
</feature>
<keyword evidence="3" id="KW-0378">Hydrolase</keyword>
<dbReference type="eggNOG" id="ENOG502SMUP">
    <property type="taxonomic scope" value="Eukaryota"/>
</dbReference>
<dbReference type="GO" id="GO:0006284">
    <property type="term" value="P:base-excision repair"/>
    <property type="evidence" value="ECO:0007669"/>
    <property type="project" value="TreeGrafter"/>
</dbReference>
<keyword evidence="2 6" id="KW-0479">Metal-binding</keyword>
<accession>S8DTH7</accession>
<keyword evidence="10" id="KW-1185">Reference proteome</keyword>
<evidence type="ECO:0000256" key="4">
    <source>
        <dbReference type="ARBA" id="ARBA00022842"/>
    </source>
</evidence>
<dbReference type="PANTHER" id="PTHR22748:SF4">
    <property type="entry name" value="DNA-(APURINIC OR APYRIMIDINIC SITE) ENDONUCLEASE 2"/>
    <property type="match status" value="1"/>
</dbReference>
<dbReference type="GO" id="GO:0005634">
    <property type="term" value="C:nucleus"/>
    <property type="evidence" value="ECO:0007669"/>
    <property type="project" value="TreeGrafter"/>
</dbReference>
<evidence type="ECO:0000313" key="9">
    <source>
        <dbReference type="EMBL" id="EPS96546.1"/>
    </source>
</evidence>
<dbReference type="OrthoDB" id="2799478at2759"/>
<dbReference type="Gene3D" id="3.60.10.10">
    <property type="entry name" value="Endonuclease/exonuclease/phosphatase"/>
    <property type="match status" value="1"/>
</dbReference>
<dbReference type="GO" id="GO:0046872">
    <property type="term" value="F:metal ion binding"/>
    <property type="evidence" value="ECO:0007669"/>
    <property type="project" value="UniProtKB-KW"/>
</dbReference>
<dbReference type="CDD" id="cd09076">
    <property type="entry name" value="L1-EN"/>
    <property type="match status" value="1"/>
</dbReference>
<evidence type="ECO:0000313" key="10">
    <source>
        <dbReference type="Proteomes" id="UP000015241"/>
    </source>
</evidence>
<feature type="site" description="Transition state stabilizer" evidence="7">
    <location>
        <position position="127"/>
    </location>
</feature>
<dbReference type="HOGENOM" id="CLU_049840_0_0_1"/>
<feature type="active site" description="Proton donor/acceptor" evidence="5">
    <location>
        <position position="125"/>
    </location>
</feature>
<dbReference type="Pfam" id="PF03372">
    <property type="entry name" value="Exo_endo_phos"/>
    <property type="match status" value="1"/>
</dbReference>
<evidence type="ECO:0000256" key="3">
    <source>
        <dbReference type="ARBA" id="ARBA00022801"/>
    </source>
</evidence>
<proteinExistence type="inferred from homology"/>
<evidence type="ECO:0000259" key="8">
    <source>
        <dbReference type="Pfam" id="PF03372"/>
    </source>
</evidence>
<dbReference type="GO" id="GO:0003906">
    <property type="term" value="F:DNA-(apurinic or apyrimidinic site) endonuclease activity"/>
    <property type="evidence" value="ECO:0007669"/>
    <property type="project" value="TreeGrafter"/>
</dbReference>
<feature type="domain" description="Endonuclease/exonuclease/phosphatase" evidence="8">
    <location>
        <begin position="8"/>
        <end position="212"/>
    </location>
</feature>
<dbReference type="GO" id="GO:0008081">
    <property type="term" value="F:phosphoric diester hydrolase activity"/>
    <property type="evidence" value="ECO:0007669"/>
    <property type="project" value="TreeGrafter"/>
</dbReference>
<evidence type="ECO:0000256" key="1">
    <source>
        <dbReference type="ARBA" id="ARBA00007092"/>
    </source>
</evidence>
<dbReference type="SUPFAM" id="SSF56219">
    <property type="entry name" value="DNase I-like"/>
    <property type="match status" value="1"/>
</dbReference>
<dbReference type="EMBL" id="KE504187">
    <property type="protein sequence ID" value="EPS96546.1"/>
    <property type="molecule type" value="Genomic_DNA"/>
</dbReference>
<feature type="binding site" evidence="6">
    <location>
        <position position="211"/>
    </location>
    <ligand>
        <name>Mg(2+)</name>
        <dbReference type="ChEBI" id="CHEBI:18420"/>
        <label>1</label>
    </ligand>
</feature>
<sequence>MRDGKFGVLALQETHLTQRDVDVIHSLFGRRLKVLNSPDPINATAARGVAFVLNREIVDVKDFTLLEVVPGRALLLTLKWHAETKLSLLNIYAPNAGAENETFWQTLRTKSQEGEGLHPDVMLGDFNLVEEAIDRLPMREGPEGPRTALSELHTLLGLHDGWRVTEPSTRDYTFPQRPSTTRSRIDRIYLGTELLSRSFEWDITSTGIPTDHRLVSVRLTNAAAPYLGKGRWTMPLAILADQNFVAEVTTLGDAALRTALDSTLPGLRSETTNPQVILSEFKRAVKERARKIQKTKVPKLQAAMQRLQRDMKTLQTDPALDECPEKQLRVCAIQE</sequence>
<feature type="active site" evidence="5">
    <location>
        <position position="92"/>
    </location>
</feature>
<reference evidence="9 10" key="1">
    <citation type="journal article" date="2012" name="Science">
        <title>The Paleozoic origin of enzymatic lignin decomposition reconstructed from 31 fungal genomes.</title>
        <authorList>
            <person name="Floudas D."/>
            <person name="Binder M."/>
            <person name="Riley R."/>
            <person name="Barry K."/>
            <person name="Blanchette R.A."/>
            <person name="Henrissat B."/>
            <person name="Martinez A.T."/>
            <person name="Otillar R."/>
            <person name="Spatafora J.W."/>
            <person name="Yadav J.S."/>
            <person name="Aerts A."/>
            <person name="Benoit I."/>
            <person name="Boyd A."/>
            <person name="Carlson A."/>
            <person name="Copeland A."/>
            <person name="Coutinho P.M."/>
            <person name="de Vries R.P."/>
            <person name="Ferreira P."/>
            <person name="Findley K."/>
            <person name="Foster B."/>
            <person name="Gaskell J."/>
            <person name="Glotzer D."/>
            <person name="Gorecki P."/>
            <person name="Heitman J."/>
            <person name="Hesse C."/>
            <person name="Hori C."/>
            <person name="Igarashi K."/>
            <person name="Jurgens J.A."/>
            <person name="Kallen N."/>
            <person name="Kersten P."/>
            <person name="Kohler A."/>
            <person name="Kuees U."/>
            <person name="Kumar T.K.A."/>
            <person name="Kuo A."/>
            <person name="LaButti K."/>
            <person name="Larrondo L.F."/>
            <person name="Lindquist E."/>
            <person name="Ling A."/>
            <person name="Lombard V."/>
            <person name="Lucas S."/>
            <person name="Lundell T."/>
            <person name="Martin R."/>
            <person name="McLaughlin D.J."/>
            <person name="Morgenstern I."/>
            <person name="Morin E."/>
            <person name="Murat C."/>
            <person name="Nagy L.G."/>
            <person name="Nolan M."/>
            <person name="Ohm R.A."/>
            <person name="Patyshakuliyeva A."/>
            <person name="Rokas A."/>
            <person name="Ruiz-Duenas F.J."/>
            <person name="Sabat G."/>
            <person name="Salamov A."/>
            <person name="Samejima M."/>
            <person name="Schmutz J."/>
            <person name="Slot J.C."/>
            <person name="St John F."/>
            <person name="Stenlid J."/>
            <person name="Sun H."/>
            <person name="Sun S."/>
            <person name="Syed K."/>
            <person name="Tsang A."/>
            <person name="Wiebenga A."/>
            <person name="Young D."/>
            <person name="Pisabarro A."/>
            <person name="Eastwood D.C."/>
            <person name="Martin F."/>
            <person name="Cullen D."/>
            <person name="Grigoriev I.V."/>
            <person name="Hibbett D.S."/>
        </authorList>
    </citation>
    <scope>NUCLEOTIDE SEQUENCE</scope>
    <source>
        <strain evidence="10">FP-58527</strain>
    </source>
</reference>
<protein>
    <recommendedName>
        <fullName evidence="8">Endonuclease/exonuclease/phosphatase domain-containing protein</fullName>
    </recommendedName>
</protein>
<dbReference type="InterPro" id="IPR005135">
    <property type="entry name" value="Endo/exonuclease/phosphatase"/>
</dbReference>
<comment type="similarity">
    <text evidence="1">Belongs to the DNA repair enzymes AP/ExoA family.</text>
</comment>
<keyword evidence="6" id="KW-0464">Manganese</keyword>
<feature type="active site" description="Proton acceptor" evidence="5">
    <location>
        <position position="212"/>
    </location>
</feature>
<evidence type="ECO:0000256" key="2">
    <source>
        <dbReference type="ARBA" id="ARBA00022723"/>
    </source>
</evidence>
<feature type="site" description="Important for catalytic activity" evidence="7">
    <location>
        <position position="186"/>
    </location>
</feature>
<dbReference type="Proteomes" id="UP000015241">
    <property type="component" value="Unassembled WGS sequence"/>
</dbReference>
<keyword evidence="4 6" id="KW-0460">Magnesium</keyword>
<name>S8DTH7_FOMSC</name>
<dbReference type="GO" id="GO:0008311">
    <property type="term" value="F:double-stranded DNA 3'-5' DNA exonuclease activity"/>
    <property type="evidence" value="ECO:0007669"/>
    <property type="project" value="TreeGrafter"/>
</dbReference>
<dbReference type="InterPro" id="IPR036691">
    <property type="entry name" value="Endo/exonu/phosph_ase_sf"/>
</dbReference>
<dbReference type="AlphaFoldDB" id="S8DTH7"/>
<dbReference type="InParanoid" id="S8DTH7"/>
<organism evidence="9 10">
    <name type="scientific">Fomitopsis schrenkii</name>
    <name type="common">Brown rot fungus</name>
    <dbReference type="NCBI Taxonomy" id="2126942"/>
    <lineage>
        <taxon>Eukaryota</taxon>
        <taxon>Fungi</taxon>
        <taxon>Dikarya</taxon>
        <taxon>Basidiomycota</taxon>
        <taxon>Agaricomycotina</taxon>
        <taxon>Agaricomycetes</taxon>
        <taxon>Polyporales</taxon>
        <taxon>Fomitopsis</taxon>
    </lineage>
</organism>
<feature type="binding site" evidence="6">
    <location>
        <position position="125"/>
    </location>
    <ligand>
        <name>Mg(2+)</name>
        <dbReference type="ChEBI" id="CHEBI:18420"/>
        <label>1</label>
    </ligand>
</feature>